<evidence type="ECO:0000256" key="1">
    <source>
        <dbReference type="SAM" id="MobiDB-lite"/>
    </source>
</evidence>
<dbReference type="EMBL" id="JAYKXP010000169">
    <property type="protein sequence ID" value="KAK7021411.1"/>
    <property type="molecule type" value="Genomic_DNA"/>
</dbReference>
<organism evidence="2 3">
    <name type="scientific">Paramarasmius palmivorus</name>
    <dbReference type="NCBI Taxonomy" id="297713"/>
    <lineage>
        <taxon>Eukaryota</taxon>
        <taxon>Fungi</taxon>
        <taxon>Dikarya</taxon>
        <taxon>Basidiomycota</taxon>
        <taxon>Agaricomycotina</taxon>
        <taxon>Agaricomycetes</taxon>
        <taxon>Agaricomycetidae</taxon>
        <taxon>Agaricales</taxon>
        <taxon>Marasmiineae</taxon>
        <taxon>Marasmiaceae</taxon>
        <taxon>Paramarasmius</taxon>
    </lineage>
</organism>
<evidence type="ECO:0000313" key="2">
    <source>
        <dbReference type="EMBL" id="KAK7021411.1"/>
    </source>
</evidence>
<keyword evidence="3" id="KW-1185">Reference proteome</keyword>
<feature type="compositionally biased region" description="Polar residues" evidence="1">
    <location>
        <begin position="76"/>
        <end position="85"/>
    </location>
</feature>
<feature type="region of interest" description="Disordered" evidence="1">
    <location>
        <begin position="60"/>
        <end position="85"/>
    </location>
</feature>
<gene>
    <name evidence="2" type="ORF">VNI00_017362</name>
</gene>
<proteinExistence type="predicted"/>
<name>A0AAW0B5I8_9AGAR</name>
<accession>A0AAW0B5I8</accession>
<reference evidence="2 3" key="1">
    <citation type="submission" date="2024-01" db="EMBL/GenBank/DDBJ databases">
        <title>A draft genome for a cacao thread blight-causing isolate of Paramarasmius palmivorus.</title>
        <authorList>
            <person name="Baruah I.K."/>
            <person name="Bukari Y."/>
            <person name="Amoako-Attah I."/>
            <person name="Meinhardt L.W."/>
            <person name="Bailey B.A."/>
            <person name="Cohen S.P."/>
        </authorList>
    </citation>
    <scope>NUCLEOTIDE SEQUENCE [LARGE SCALE GENOMIC DNA]</scope>
    <source>
        <strain evidence="2 3">GH-12</strain>
    </source>
</reference>
<dbReference type="AlphaFoldDB" id="A0AAW0B5I8"/>
<dbReference type="Proteomes" id="UP001383192">
    <property type="component" value="Unassembled WGS sequence"/>
</dbReference>
<evidence type="ECO:0000313" key="3">
    <source>
        <dbReference type="Proteomes" id="UP001383192"/>
    </source>
</evidence>
<sequence length="116" mass="12849">MLAPTISVSKQSNGAIHVHFLPSETTEDLSQIPPMFSLSVNANAIDRPVTFELGFIPQPACSPKNDEYPNPADTPVSPNKASTILSETESEHILSYTFKPEDTPEDHKQKIMEWVQ</sequence>
<comment type="caution">
    <text evidence="2">The sequence shown here is derived from an EMBL/GenBank/DDBJ whole genome shotgun (WGS) entry which is preliminary data.</text>
</comment>
<protein>
    <submittedName>
        <fullName evidence="2">Uncharacterized protein</fullName>
    </submittedName>
</protein>